<dbReference type="Proteomes" id="UP000664940">
    <property type="component" value="Unassembled WGS sequence"/>
</dbReference>
<dbReference type="AlphaFoldDB" id="A0A833Z3Q9"/>
<evidence type="ECO:0000313" key="2">
    <source>
        <dbReference type="EMBL" id="KAF6084320.1"/>
    </source>
</evidence>
<sequence>MYCRIIHYLFFCDWLILLRIIPSTFIHVVVHYKISCLIKAEYMSVCVCICVYIYIYIYIYICILLIHSLFFNYIDYAITVVPIFLPVPPCTWHPYSLRQSPHLCSCPWVMHISSLATPFAILYFTFTWLFCNYPYVLLNSLTSLPIPLHPTSHMATIKMLSVFMILSLLFLFA</sequence>
<evidence type="ECO:0000256" key="1">
    <source>
        <dbReference type="SAM" id="Phobius"/>
    </source>
</evidence>
<keyword evidence="1" id="KW-0472">Membrane</keyword>
<keyword evidence="1" id="KW-1133">Transmembrane helix</keyword>
<protein>
    <submittedName>
        <fullName evidence="2">Uncharacterized protein</fullName>
    </submittedName>
</protein>
<evidence type="ECO:0000313" key="3">
    <source>
        <dbReference type="Proteomes" id="UP000664940"/>
    </source>
</evidence>
<feature type="transmembrane region" description="Helical" evidence="1">
    <location>
        <begin position="155"/>
        <end position="172"/>
    </location>
</feature>
<comment type="caution">
    <text evidence="2">The sequence shown here is derived from an EMBL/GenBank/DDBJ whole genome shotgun (WGS) entry which is preliminary data.</text>
</comment>
<feature type="transmembrane region" description="Helical" evidence="1">
    <location>
        <begin position="6"/>
        <end position="30"/>
    </location>
</feature>
<dbReference type="EMBL" id="JABVXQ010000012">
    <property type="protein sequence ID" value="KAF6084320.1"/>
    <property type="molecule type" value="Genomic_DNA"/>
</dbReference>
<feature type="transmembrane region" description="Helical" evidence="1">
    <location>
        <begin position="115"/>
        <end position="135"/>
    </location>
</feature>
<accession>A0A833Z3Q9</accession>
<keyword evidence="1" id="KW-0812">Transmembrane</keyword>
<gene>
    <name evidence="2" type="ORF">HJG60_008596</name>
</gene>
<name>A0A833Z3Q9_9CHIR</name>
<reference evidence="2 3" key="1">
    <citation type="journal article" date="2020" name="Nature">
        <title>Six reference-quality genomes reveal evolution of bat adaptations.</title>
        <authorList>
            <person name="Jebb D."/>
            <person name="Huang Z."/>
            <person name="Pippel M."/>
            <person name="Hughes G.M."/>
            <person name="Lavrichenko K."/>
            <person name="Devanna P."/>
            <person name="Winkler S."/>
            <person name="Jermiin L.S."/>
            <person name="Skirmuntt E.C."/>
            <person name="Katzourakis A."/>
            <person name="Burkitt-Gray L."/>
            <person name="Ray D.A."/>
            <person name="Sullivan K.A.M."/>
            <person name="Roscito J.G."/>
            <person name="Kirilenko B.M."/>
            <person name="Davalos L.M."/>
            <person name="Corthals A.P."/>
            <person name="Power M.L."/>
            <person name="Jones G."/>
            <person name="Ransome R.D."/>
            <person name="Dechmann D.K.N."/>
            <person name="Locatelli A.G."/>
            <person name="Puechmaille S.J."/>
            <person name="Fedrigo O."/>
            <person name="Jarvis E.D."/>
            <person name="Hiller M."/>
            <person name="Vernes S.C."/>
            <person name="Myers E.W."/>
            <person name="Teeling E.C."/>
        </authorList>
    </citation>
    <scope>NUCLEOTIDE SEQUENCE [LARGE SCALE GENOMIC DNA]</scope>
    <source>
        <strain evidence="2">Bat1K_MPI-CBG_1</strain>
    </source>
</reference>
<organism evidence="2 3">
    <name type="scientific">Phyllostomus discolor</name>
    <name type="common">pale spear-nosed bat</name>
    <dbReference type="NCBI Taxonomy" id="89673"/>
    <lineage>
        <taxon>Eukaryota</taxon>
        <taxon>Metazoa</taxon>
        <taxon>Chordata</taxon>
        <taxon>Craniata</taxon>
        <taxon>Vertebrata</taxon>
        <taxon>Euteleostomi</taxon>
        <taxon>Mammalia</taxon>
        <taxon>Eutheria</taxon>
        <taxon>Laurasiatheria</taxon>
        <taxon>Chiroptera</taxon>
        <taxon>Yangochiroptera</taxon>
        <taxon>Phyllostomidae</taxon>
        <taxon>Phyllostominae</taxon>
        <taxon>Phyllostomus</taxon>
    </lineage>
</organism>
<proteinExistence type="predicted"/>
<feature type="transmembrane region" description="Helical" evidence="1">
    <location>
        <begin position="42"/>
        <end position="70"/>
    </location>
</feature>